<organism evidence="2 3">
    <name type="scientific">Cricetulus griseus</name>
    <name type="common">Chinese hamster</name>
    <name type="synonym">Cricetulus barabensis griseus</name>
    <dbReference type="NCBI Taxonomy" id="10029"/>
    <lineage>
        <taxon>Eukaryota</taxon>
        <taxon>Metazoa</taxon>
        <taxon>Chordata</taxon>
        <taxon>Craniata</taxon>
        <taxon>Vertebrata</taxon>
        <taxon>Euteleostomi</taxon>
        <taxon>Mammalia</taxon>
        <taxon>Eutheria</taxon>
        <taxon>Euarchontoglires</taxon>
        <taxon>Glires</taxon>
        <taxon>Rodentia</taxon>
        <taxon>Myomorpha</taxon>
        <taxon>Muroidea</taxon>
        <taxon>Cricetidae</taxon>
        <taxon>Cricetinae</taxon>
        <taxon>Cricetulus</taxon>
    </lineage>
</organism>
<feature type="compositionally biased region" description="Low complexity" evidence="1">
    <location>
        <begin position="38"/>
        <end position="50"/>
    </location>
</feature>
<evidence type="ECO:0000256" key="1">
    <source>
        <dbReference type="SAM" id="MobiDB-lite"/>
    </source>
</evidence>
<gene>
    <name evidence="2" type="ORF">I79_005286</name>
</gene>
<dbReference type="Proteomes" id="UP000001075">
    <property type="component" value="Unassembled WGS sequence"/>
</dbReference>
<accession>G3H4S5</accession>
<evidence type="ECO:0000313" key="2">
    <source>
        <dbReference type="EMBL" id="EGV95302.1"/>
    </source>
</evidence>
<protein>
    <submittedName>
        <fullName evidence="2">Uncharacterized protein</fullName>
    </submittedName>
</protein>
<feature type="region of interest" description="Disordered" evidence="1">
    <location>
        <begin position="14"/>
        <end position="73"/>
    </location>
</feature>
<dbReference type="EMBL" id="JH000147">
    <property type="protein sequence ID" value="EGV95302.1"/>
    <property type="molecule type" value="Genomic_DNA"/>
</dbReference>
<dbReference type="InParanoid" id="G3H4S5"/>
<reference evidence="3" key="1">
    <citation type="journal article" date="2011" name="Nat. Biotechnol.">
        <title>The genomic sequence of the Chinese hamster ovary (CHO)-K1 cell line.</title>
        <authorList>
            <person name="Xu X."/>
            <person name="Nagarajan H."/>
            <person name="Lewis N.E."/>
            <person name="Pan S."/>
            <person name="Cai Z."/>
            <person name="Liu X."/>
            <person name="Chen W."/>
            <person name="Xie M."/>
            <person name="Wang W."/>
            <person name="Hammond S."/>
            <person name="Andersen M.R."/>
            <person name="Neff N."/>
            <person name="Passarelli B."/>
            <person name="Koh W."/>
            <person name="Fan H.C."/>
            <person name="Wang J."/>
            <person name="Gui Y."/>
            <person name="Lee K.H."/>
            <person name="Betenbaugh M.J."/>
            <person name="Quake S.R."/>
            <person name="Famili I."/>
            <person name="Palsson B.O."/>
            <person name="Wang J."/>
        </authorList>
    </citation>
    <scope>NUCLEOTIDE SEQUENCE [LARGE SCALE GENOMIC DNA]</scope>
    <source>
        <strain evidence="3">CHO K1 cell line</strain>
    </source>
</reference>
<proteinExistence type="predicted"/>
<evidence type="ECO:0000313" key="3">
    <source>
        <dbReference type="Proteomes" id="UP000001075"/>
    </source>
</evidence>
<dbReference type="AlphaFoldDB" id="G3H4S5"/>
<name>G3H4S5_CRIGR</name>
<sequence>MALRLLRLVPATASARGPAAGVQRVVRPRRPGIAGQTPAPRAPEAPAAAPGSLSRRHSRNRDAGALEPGYPLARPFSDWRSCFVERPVVVT</sequence>